<dbReference type="Proteomes" id="UP000184286">
    <property type="component" value="Unassembled WGS sequence"/>
</dbReference>
<gene>
    <name evidence="2" type="ORF">BM536_032025</name>
</gene>
<reference evidence="3" key="1">
    <citation type="submission" date="2016-11" db="EMBL/GenBank/DDBJ databases">
        <authorList>
            <person name="Schniete J.K."/>
            <person name="Salih T."/>
            <person name="Algora Gallardo L."/>
            <person name="Martinez Fernandez S."/>
            <person name="Herron P.R."/>
        </authorList>
    </citation>
    <scope>NUCLEOTIDE SEQUENCE [LARGE SCALE GENOMIC DNA]</scope>
    <source>
        <strain evidence="3">DSM 41896</strain>
    </source>
</reference>
<organism evidence="2 3">
    <name type="scientific">Streptomyces phaeoluteigriseus</name>
    <dbReference type="NCBI Taxonomy" id="114686"/>
    <lineage>
        <taxon>Bacteria</taxon>
        <taxon>Bacillati</taxon>
        <taxon>Actinomycetota</taxon>
        <taxon>Actinomycetes</taxon>
        <taxon>Kitasatosporales</taxon>
        <taxon>Streptomycetaceae</taxon>
        <taxon>Streptomyces</taxon>
        <taxon>Streptomyces aurantiacus group</taxon>
    </lineage>
</organism>
<keyword evidence="1" id="KW-0472">Membrane</keyword>
<evidence type="ECO:0000313" key="3">
    <source>
        <dbReference type="Proteomes" id="UP000184286"/>
    </source>
</evidence>
<reference evidence="2 3" key="2">
    <citation type="submission" date="2017-02" db="EMBL/GenBank/DDBJ databases">
        <title>Draft genome sequence of Streptomyces phaeoluteigriseus type strain DSM41896.</title>
        <authorList>
            <person name="Salih T.S."/>
            <person name="Algora Gallardo L."/>
            <person name="Melo Santos T."/>
            <person name="Filgueira Martinez S."/>
            <person name="Herron P.R."/>
        </authorList>
    </citation>
    <scope>NUCLEOTIDE SEQUENCE [LARGE SCALE GENOMIC DNA]</scope>
    <source>
        <strain evidence="2 3">DSM 41896</strain>
    </source>
</reference>
<keyword evidence="1" id="KW-0812">Transmembrane</keyword>
<evidence type="ECO:0000313" key="2">
    <source>
        <dbReference type="EMBL" id="OQD52739.1"/>
    </source>
</evidence>
<dbReference type="STRING" id="114686.BM536_032025"/>
<dbReference type="EMBL" id="MPOH02000019">
    <property type="protein sequence ID" value="OQD52739.1"/>
    <property type="molecule type" value="Genomic_DNA"/>
</dbReference>
<keyword evidence="1" id="KW-1133">Transmembrane helix</keyword>
<accession>A0A1V6MJW2</accession>
<feature type="transmembrane region" description="Helical" evidence="1">
    <location>
        <begin position="32"/>
        <end position="50"/>
    </location>
</feature>
<dbReference type="OrthoDB" id="9939562at2"/>
<comment type="caution">
    <text evidence="2">The sequence shown here is derived from an EMBL/GenBank/DDBJ whole genome shotgun (WGS) entry which is preliminary data.</text>
</comment>
<sequence length="127" mass="14141">MSRGTWHQMEAWGRWLSGASHKQESGLVRLGVILRRLLLSLLVVVFYGALLQRVPGGIYAVPLVWAVGAWQMSDWSAPPPPRSTAPLVDSYARESGRVREVRKGPGEGMTIFPEIEYVDESGEVHSR</sequence>
<proteinExistence type="predicted"/>
<name>A0A1V6MJW2_9ACTN</name>
<protein>
    <submittedName>
        <fullName evidence="2">Uncharacterized protein</fullName>
    </submittedName>
</protein>
<dbReference type="AlphaFoldDB" id="A0A1V6MJW2"/>
<dbReference type="RefSeq" id="WP_073493003.1">
    <property type="nucleotide sequence ID" value="NZ_MPOH02000019.1"/>
</dbReference>
<evidence type="ECO:0000256" key="1">
    <source>
        <dbReference type="SAM" id="Phobius"/>
    </source>
</evidence>